<dbReference type="CDD" id="cd03784">
    <property type="entry name" value="GT1_Gtf-like"/>
    <property type="match status" value="1"/>
</dbReference>
<dbReference type="SUPFAM" id="SSF53756">
    <property type="entry name" value="UDP-Glycosyltransferase/glycogen phosphorylase"/>
    <property type="match status" value="1"/>
</dbReference>
<organism evidence="4 5">
    <name type="scientific">Bacillus atrophaeus (strain 1942)</name>
    <dbReference type="NCBI Taxonomy" id="720555"/>
    <lineage>
        <taxon>Bacteria</taxon>
        <taxon>Bacillati</taxon>
        <taxon>Bacillota</taxon>
        <taxon>Bacilli</taxon>
        <taxon>Bacillales</taxon>
        <taxon>Bacillaceae</taxon>
        <taxon>Bacillus</taxon>
    </lineage>
</organism>
<sequence length="393" mass="44193">MKQHHITIINIPAYGHVNPTLALVEKLCEKGHRVTYATTEEFAPAVQQAGARPLLYETTISVDPQQIKELMEKNETPLMFLKESLGILPQLEELYKDDQPDLIVYDFIALAGKLLADKLQVPAVRLCSSYAQNESFQMGTEEMLKQVKEAEAEFQAFLEQENLPAVSFEQLAIPEAFNIVFMPRSFQIKNETFDDRFCFIGPSLGKRSEQERLLLKEKGDRPLMLISLGTAFNAWPEFYQMCMEAFGGSEWHVIMSVGKSIEPDSLGDIPDNFTVRQRVPQLDVLTEADVFISHGGMNSTMEAMNEGVPLVVIPQMHEQELTAQRVEELGLGIYLPKEEVSVPRLQQAIGNIFSDKEIHSRVKDMQKDVKEAGGAEQGAAEIEAFMKKSVVPQ</sequence>
<evidence type="ECO:0000313" key="4">
    <source>
        <dbReference type="EMBL" id="ADP31706.1"/>
    </source>
</evidence>
<dbReference type="InterPro" id="IPR050426">
    <property type="entry name" value="Glycosyltransferase_28"/>
</dbReference>
<feature type="domain" description="Erythromycin biosynthesis protein CIII-like C-terminal" evidence="3">
    <location>
        <begin position="251"/>
        <end position="368"/>
    </location>
</feature>
<evidence type="ECO:0000313" key="5">
    <source>
        <dbReference type="Proteomes" id="UP000006867"/>
    </source>
</evidence>
<gene>
    <name evidence="4" type="ordered locus">BATR1942_03760</name>
</gene>
<keyword evidence="5" id="KW-1185">Reference proteome</keyword>
<dbReference type="PANTHER" id="PTHR48050">
    <property type="entry name" value="STEROL 3-BETA-GLUCOSYLTRANSFERASE"/>
    <property type="match status" value="1"/>
</dbReference>
<accession>A0ABM5LVE2</accession>
<name>A0ABM5LVE2_BACA1</name>
<comment type="similarity">
    <text evidence="1">Belongs to the UDP-glycosyltransferase family.</text>
</comment>
<reference evidence="4 5" key="1">
    <citation type="journal article" date="2011" name="Front. Microbiol.">
        <title>Genomic signatures of strain selection and enhancement in Bacillus atrophaeus var. globigii, a historical biowarfare simulant.</title>
        <authorList>
            <person name="Gibbons H.S."/>
            <person name="Broomall S.M."/>
            <person name="McNew L.A."/>
            <person name="Daligault H."/>
            <person name="Chapman C."/>
            <person name="Bruce D."/>
            <person name="Karavis M."/>
            <person name="Krepps M."/>
            <person name="McGregor P.A."/>
            <person name="Hong C."/>
            <person name="Park K.H."/>
            <person name="Akmal A."/>
            <person name="Feldman A."/>
            <person name="Lin J.S."/>
            <person name="Chang W.E."/>
            <person name="Higgs B.W."/>
            <person name="Demirev P."/>
            <person name="Lindquist J."/>
            <person name="Liem A."/>
            <person name="Fochler E."/>
            <person name="Read T.D."/>
            <person name="Tapia R."/>
            <person name="Johnson S."/>
            <person name="Bishop-Lilly K.A."/>
            <person name="Detter C."/>
            <person name="Han C."/>
            <person name="Sozhamannan S."/>
            <person name="Rosenzweig C.N."/>
            <person name="Skowronski E.W."/>
        </authorList>
    </citation>
    <scope>NUCLEOTIDE SEQUENCE [LARGE SCALE GENOMIC DNA]</scope>
    <source>
        <strain evidence="4 5">1942</strain>
    </source>
</reference>
<dbReference type="Gene3D" id="3.40.50.2000">
    <property type="entry name" value="Glycogen Phosphorylase B"/>
    <property type="match status" value="2"/>
</dbReference>
<protein>
    <submittedName>
        <fullName evidence="4">Glycosyltransferase</fullName>
    </submittedName>
</protein>
<dbReference type="InterPro" id="IPR006326">
    <property type="entry name" value="UDPGT_MGT-like"/>
</dbReference>
<evidence type="ECO:0000256" key="1">
    <source>
        <dbReference type="ARBA" id="ARBA00009995"/>
    </source>
</evidence>
<dbReference type="EMBL" id="CP002207">
    <property type="protein sequence ID" value="ADP31706.1"/>
    <property type="molecule type" value="Genomic_DNA"/>
</dbReference>
<dbReference type="Proteomes" id="UP000006867">
    <property type="component" value="Chromosome"/>
</dbReference>
<evidence type="ECO:0000259" key="3">
    <source>
        <dbReference type="Pfam" id="PF06722"/>
    </source>
</evidence>
<evidence type="ECO:0000256" key="2">
    <source>
        <dbReference type="ARBA" id="ARBA00022679"/>
    </source>
</evidence>
<dbReference type="RefSeq" id="WP_003327498.1">
    <property type="nucleotide sequence ID" value="NC_014639.1"/>
</dbReference>
<dbReference type="InterPro" id="IPR010610">
    <property type="entry name" value="EryCIII-like_C"/>
</dbReference>
<dbReference type="Pfam" id="PF06722">
    <property type="entry name" value="EryCIII-like_C"/>
    <property type="match status" value="1"/>
</dbReference>
<dbReference type="NCBIfam" id="TIGR01426">
    <property type="entry name" value="MGT"/>
    <property type="match status" value="1"/>
</dbReference>
<dbReference type="InterPro" id="IPR002213">
    <property type="entry name" value="UDP_glucos_trans"/>
</dbReference>
<dbReference type="PANTHER" id="PTHR48050:SF13">
    <property type="entry name" value="STEROL 3-BETA-GLUCOSYLTRANSFERASE UGT80A2"/>
    <property type="match status" value="1"/>
</dbReference>
<proteinExistence type="inferred from homology"/>
<keyword evidence="2" id="KW-0808">Transferase</keyword>